<organism evidence="1">
    <name type="scientific">Vecturithrix granuli</name>
    <dbReference type="NCBI Taxonomy" id="1499967"/>
    <lineage>
        <taxon>Bacteria</taxon>
        <taxon>Candidatus Moduliflexota</taxon>
        <taxon>Candidatus Vecturitrichia</taxon>
        <taxon>Candidatus Vecturitrichales</taxon>
        <taxon>Candidatus Vecturitrichaceae</taxon>
        <taxon>Candidatus Vecturithrix</taxon>
    </lineage>
</organism>
<dbReference type="InterPro" id="IPR021799">
    <property type="entry name" value="PIN-like_prokaryotic"/>
</dbReference>
<protein>
    <recommendedName>
        <fullName evidence="3">DUF3368 domain-containing protein</fullName>
    </recommendedName>
</protein>
<reference evidence="1" key="1">
    <citation type="journal article" date="2015" name="PeerJ">
        <title>First genomic representation of candidate bacterial phylum KSB3 points to enhanced environmental sensing as a trigger of wastewater bulking.</title>
        <authorList>
            <person name="Sekiguchi Y."/>
            <person name="Ohashi A."/>
            <person name="Parks D.H."/>
            <person name="Yamauchi T."/>
            <person name="Tyson G.W."/>
            <person name="Hugenholtz P."/>
        </authorList>
    </citation>
    <scope>NUCLEOTIDE SEQUENCE [LARGE SCALE GENOMIC DNA]</scope>
</reference>
<gene>
    <name evidence="1" type="ORF">U27_03278</name>
</gene>
<dbReference type="PANTHER" id="PTHR39550:SF1">
    <property type="entry name" value="SLL0658 PROTEIN"/>
    <property type="match status" value="1"/>
</dbReference>
<proteinExistence type="predicted"/>
<dbReference type="eggNOG" id="COG2405">
    <property type="taxonomic scope" value="Bacteria"/>
</dbReference>
<name>A0A081BVG1_VECG1</name>
<evidence type="ECO:0000313" key="2">
    <source>
        <dbReference type="Proteomes" id="UP000030661"/>
    </source>
</evidence>
<dbReference type="Pfam" id="PF11848">
    <property type="entry name" value="DUF3368"/>
    <property type="match status" value="1"/>
</dbReference>
<dbReference type="AlphaFoldDB" id="A0A081BVG1"/>
<evidence type="ECO:0000313" key="1">
    <source>
        <dbReference type="EMBL" id="GAK56316.1"/>
    </source>
</evidence>
<dbReference type="STRING" id="1499967.U27_03278"/>
<keyword evidence="2" id="KW-1185">Reference proteome</keyword>
<evidence type="ECO:0008006" key="3">
    <source>
        <dbReference type="Google" id="ProtNLM"/>
    </source>
</evidence>
<dbReference type="Proteomes" id="UP000030661">
    <property type="component" value="Unassembled WGS sequence"/>
</dbReference>
<dbReference type="HOGENOM" id="CLU_115769_0_1_0"/>
<sequence>MLIIADSSALVALVLCDGLTLLDQLFDKIKVPQSVFEEVLVKGKPAAGILRTYLKEKVVPVDMTQAIIMPARIGQGEMEAMALYKSLHADYLLVDDQRARKIARLNQIKITGSQGVLLLAKHTGLITKIRPFLERLQASG</sequence>
<accession>A0A081BVG1</accession>
<dbReference type="EMBL" id="DF820464">
    <property type="protein sequence ID" value="GAK56316.1"/>
    <property type="molecule type" value="Genomic_DNA"/>
</dbReference>
<dbReference type="PANTHER" id="PTHR39550">
    <property type="entry name" value="SLL0658 PROTEIN"/>
    <property type="match status" value="1"/>
</dbReference>